<dbReference type="OrthoDB" id="5620at2157"/>
<evidence type="ECO:0000256" key="2">
    <source>
        <dbReference type="ARBA" id="ARBA00022485"/>
    </source>
</evidence>
<dbReference type="GO" id="GO:0003824">
    <property type="term" value="F:catalytic activity"/>
    <property type="evidence" value="ECO:0007669"/>
    <property type="project" value="InterPro"/>
</dbReference>
<dbReference type="Proteomes" id="UP000027981">
    <property type="component" value="Chromosome"/>
</dbReference>
<protein>
    <submittedName>
        <fullName evidence="8">Aldehyde ferredoxin oxidoreductase</fullName>
    </submittedName>
</protein>
<dbReference type="RefSeq" id="WP_048165661.1">
    <property type="nucleotide sequence ID" value="NZ_CP006019.1"/>
</dbReference>
<dbReference type="GeneID" id="24842901"/>
<dbReference type="InterPro" id="IPR007197">
    <property type="entry name" value="rSAM"/>
</dbReference>
<dbReference type="InterPro" id="IPR017200">
    <property type="entry name" value="PqqE-like"/>
</dbReference>
<keyword evidence="2" id="KW-0004">4Fe-4S</keyword>
<dbReference type="PROSITE" id="PS01305">
    <property type="entry name" value="MOAA_NIFB_PQQE"/>
    <property type="match status" value="1"/>
</dbReference>
<keyword evidence="6" id="KW-0411">Iron-sulfur</keyword>
<dbReference type="eggNOG" id="arCOG00938">
    <property type="taxonomic scope" value="Archaea"/>
</dbReference>
<dbReference type="CDD" id="cd21121">
    <property type="entry name" value="SPASM_Cmo-like"/>
    <property type="match status" value="1"/>
</dbReference>
<dbReference type="InterPro" id="IPR000385">
    <property type="entry name" value="MoaA_NifB_PqqE_Fe-S-bd_CS"/>
</dbReference>
<dbReference type="PANTHER" id="PTHR11228:SF34">
    <property type="entry name" value="TUNGSTEN-CONTAINING ALDEHYDE FERREDOXIN OXIDOREDUCTASE COFACTOR MODIFYING PROTEIN"/>
    <property type="match status" value="1"/>
</dbReference>
<dbReference type="PANTHER" id="PTHR11228">
    <property type="entry name" value="RADICAL SAM DOMAIN PROTEIN"/>
    <property type="match status" value="1"/>
</dbReference>
<dbReference type="InterPro" id="IPR006638">
    <property type="entry name" value="Elp3/MiaA/NifB-like_rSAM"/>
</dbReference>
<keyword evidence="5" id="KW-0408">Iron</keyword>
<dbReference type="EMBL" id="CP006019">
    <property type="protein sequence ID" value="AIF70184.1"/>
    <property type="molecule type" value="Genomic_DNA"/>
</dbReference>
<dbReference type="HOGENOM" id="CLU_009273_1_1_2"/>
<dbReference type="SFLD" id="SFLDG01067">
    <property type="entry name" value="SPASM/twitch_domain_containing"/>
    <property type="match status" value="1"/>
</dbReference>
<evidence type="ECO:0000313" key="8">
    <source>
        <dbReference type="EMBL" id="AIF70184.1"/>
    </source>
</evidence>
<dbReference type="SFLD" id="SFLDS00029">
    <property type="entry name" value="Radical_SAM"/>
    <property type="match status" value="1"/>
</dbReference>
<dbReference type="KEGG" id="ppac:PAP_09020"/>
<dbReference type="InterPro" id="IPR058240">
    <property type="entry name" value="rSAM_sf"/>
</dbReference>
<dbReference type="GO" id="GO:0046872">
    <property type="term" value="F:metal ion binding"/>
    <property type="evidence" value="ECO:0007669"/>
    <property type="project" value="UniProtKB-KW"/>
</dbReference>
<dbReference type="NCBIfam" id="TIGR04317">
    <property type="entry name" value="W_rSAM_matur"/>
    <property type="match status" value="1"/>
</dbReference>
<dbReference type="Gene3D" id="3.20.20.70">
    <property type="entry name" value="Aldolase class I"/>
    <property type="match status" value="1"/>
</dbReference>
<dbReference type="AlphaFoldDB" id="A0A075LV41"/>
<dbReference type="InterPro" id="IPR034391">
    <property type="entry name" value="AdoMet-like_SPASM_containing"/>
</dbReference>
<gene>
    <name evidence="8" type="ORF">PAP_09020</name>
</gene>
<dbReference type="InterPro" id="IPR027604">
    <property type="entry name" value="W_rSAM_matur"/>
</dbReference>
<proteinExistence type="predicted"/>
<evidence type="ECO:0000256" key="1">
    <source>
        <dbReference type="ARBA" id="ARBA00001966"/>
    </source>
</evidence>
<feature type="domain" description="Radical SAM core" evidence="7">
    <location>
        <begin position="17"/>
        <end position="251"/>
    </location>
</feature>
<reference evidence="8 9" key="2">
    <citation type="journal article" date="2015" name="Genome Announc.">
        <title>Complete Genome Sequence of Hyperthermophilic Piezophilic Archaeon Palaeococcus pacificus DY20341T, Isolated from Deep-Sea Hydrothermal Sediments.</title>
        <authorList>
            <person name="Zeng X."/>
            <person name="Jebbar M."/>
            <person name="Shao Z."/>
        </authorList>
    </citation>
    <scope>NUCLEOTIDE SEQUENCE [LARGE SCALE GENOMIC DNA]</scope>
    <source>
        <strain evidence="8 9">DY20341</strain>
    </source>
</reference>
<evidence type="ECO:0000256" key="5">
    <source>
        <dbReference type="ARBA" id="ARBA00023004"/>
    </source>
</evidence>
<dbReference type="PIRSF" id="PIRSF037420">
    <property type="entry name" value="PQQ_syn_pqqE"/>
    <property type="match status" value="1"/>
</dbReference>
<dbReference type="SFLD" id="SFLDG01387">
    <property type="entry name" value="BtrN-like_SPASM_domain_contain"/>
    <property type="match status" value="1"/>
</dbReference>
<evidence type="ECO:0000313" key="9">
    <source>
        <dbReference type="Proteomes" id="UP000027981"/>
    </source>
</evidence>
<dbReference type="STRING" id="1343739.PAP_09020"/>
<evidence type="ECO:0000256" key="6">
    <source>
        <dbReference type="ARBA" id="ARBA00023014"/>
    </source>
</evidence>
<organism evidence="8 9">
    <name type="scientific">Palaeococcus pacificus DY20341</name>
    <dbReference type="NCBI Taxonomy" id="1343739"/>
    <lineage>
        <taxon>Archaea</taxon>
        <taxon>Methanobacteriati</taxon>
        <taxon>Methanobacteriota</taxon>
        <taxon>Thermococci</taxon>
        <taxon>Thermococcales</taxon>
        <taxon>Thermococcaceae</taxon>
        <taxon>Palaeococcus</taxon>
    </lineage>
</organism>
<dbReference type="InterPro" id="IPR023885">
    <property type="entry name" value="4Fe4S-binding_SPASM_dom"/>
</dbReference>
<dbReference type="SMART" id="SM00729">
    <property type="entry name" value="Elp3"/>
    <property type="match status" value="1"/>
</dbReference>
<dbReference type="InterPro" id="IPR013785">
    <property type="entry name" value="Aldolase_TIM"/>
</dbReference>
<accession>A0A075LV41</accession>
<dbReference type="InterPro" id="IPR050377">
    <property type="entry name" value="Radical_SAM_PqqE_MftC-like"/>
</dbReference>
<comment type="cofactor">
    <cofactor evidence="1">
        <name>[4Fe-4S] cluster</name>
        <dbReference type="ChEBI" id="CHEBI:49883"/>
    </cofactor>
</comment>
<name>A0A075LV41_9EURY</name>
<dbReference type="SFLD" id="SFLDF00570">
    <property type="entry name" value="tungsten_cofactor_oxidoreducas"/>
    <property type="match status" value="1"/>
</dbReference>
<keyword evidence="9" id="KW-1185">Reference proteome</keyword>
<dbReference type="Pfam" id="PF04055">
    <property type="entry name" value="Radical_SAM"/>
    <property type="match status" value="1"/>
</dbReference>
<dbReference type="GO" id="GO:0032324">
    <property type="term" value="P:molybdopterin cofactor biosynthetic process"/>
    <property type="evidence" value="ECO:0007669"/>
    <property type="project" value="UniProtKB-ARBA"/>
</dbReference>
<dbReference type="GO" id="GO:0051539">
    <property type="term" value="F:4 iron, 4 sulfur cluster binding"/>
    <property type="evidence" value="ECO:0007669"/>
    <property type="project" value="UniProtKB-KW"/>
</dbReference>
<evidence type="ECO:0000259" key="7">
    <source>
        <dbReference type="PROSITE" id="PS51918"/>
    </source>
</evidence>
<evidence type="ECO:0000256" key="4">
    <source>
        <dbReference type="ARBA" id="ARBA00022723"/>
    </source>
</evidence>
<dbReference type="SUPFAM" id="SSF102114">
    <property type="entry name" value="Radical SAM enzymes"/>
    <property type="match status" value="1"/>
</dbReference>
<keyword evidence="3" id="KW-0949">S-adenosyl-L-methionine</keyword>
<reference evidence="9" key="1">
    <citation type="submission" date="2013-06" db="EMBL/GenBank/DDBJ databases">
        <title>Complete Genome Sequence of Hyperthermophilic Palaeococcus pacificus DY20341T, Isolated from a Deep-Sea Hydrothermal Sediments.</title>
        <authorList>
            <person name="Zeng X."/>
            <person name="Shao Z."/>
        </authorList>
    </citation>
    <scope>NUCLEOTIDE SEQUENCE [LARGE SCALE GENOMIC DNA]</scope>
    <source>
        <strain evidence="9">DY20341</strain>
    </source>
</reference>
<keyword evidence="4" id="KW-0479">Metal-binding</keyword>
<dbReference type="SFLD" id="SFLDG01386">
    <property type="entry name" value="main_SPASM_domain-containing"/>
    <property type="match status" value="1"/>
</dbReference>
<dbReference type="PROSITE" id="PS51918">
    <property type="entry name" value="RADICAL_SAM"/>
    <property type="match status" value="1"/>
</dbReference>
<dbReference type="CDD" id="cd01335">
    <property type="entry name" value="Radical_SAM"/>
    <property type="match status" value="1"/>
</dbReference>
<sequence>MFHEFYIDNVKVLIPAELDLKYLYIEVTNRCNLRCEMCFKQYWEDEEGDMDYALFLKILDDAEKFPDLRLIYFGGVGEPTVHPKFMDMVREVKKRGYAVGISTNGFLLTDERIKELVELGVDLVYISLDTLPVQPTKLGHVMPSVTVDRLKKLMRAKKEKKSEIPHVGVEVVVTKENYMQMVEIAEYLSQFDINSLLFSNIIPVNEEHSKLIVYDGSVNLEPYINQMHARGYKGFLLKLPEFELRTERHCDFIEKKVAVVRWDGEVAPCYRFLHNYPEYIFGREKKVMAYSFGNVRDKSLMEIWTSREYSWFRFLVKNAIYPSCTDCSLVDSCSFAQDTQSDCWSNSPSCGDCLWARRIVLCPVPMEMNGKFW</sequence>
<evidence type="ECO:0000256" key="3">
    <source>
        <dbReference type="ARBA" id="ARBA00022691"/>
    </source>
</evidence>
<dbReference type="Pfam" id="PF13186">
    <property type="entry name" value="SPASM"/>
    <property type="match status" value="1"/>
</dbReference>